<dbReference type="EMBL" id="AEQO01000162">
    <property type="protein sequence ID" value="EFV03878.1"/>
    <property type="molecule type" value="Genomic_DNA"/>
</dbReference>
<name>E6MR85_9BACT</name>
<comment type="caution">
    <text evidence="1">The sequence shown here is derived from an EMBL/GenBank/DDBJ whole genome shotgun (WGS) entry which is preliminary data.</text>
</comment>
<dbReference type="HOGENOM" id="CLU_3220283_0_0_10"/>
<dbReference type="STRING" id="888832.HMPREF9420_2003"/>
<accession>E6MR85</accession>
<protein>
    <submittedName>
        <fullName evidence="1">Uncharacterized protein</fullName>
    </submittedName>
</protein>
<reference evidence="1 2" key="1">
    <citation type="submission" date="2010-12" db="EMBL/GenBank/DDBJ databases">
        <authorList>
            <person name="Muzny D."/>
            <person name="Qin X."/>
            <person name="Deng J."/>
            <person name="Jiang H."/>
            <person name="Liu Y."/>
            <person name="Qu J."/>
            <person name="Song X.-Z."/>
            <person name="Zhang L."/>
            <person name="Thornton R."/>
            <person name="Coyle M."/>
            <person name="Francisco L."/>
            <person name="Jackson L."/>
            <person name="Javaid M."/>
            <person name="Korchina V."/>
            <person name="Kovar C."/>
            <person name="Mata R."/>
            <person name="Mathew T."/>
            <person name="Ngo R."/>
            <person name="Nguyen L."/>
            <person name="Nguyen N."/>
            <person name="Okwuonu G."/>
            <person name="Ongeri F."/>
            <person name="Pham C."/>
            <person name="Simmons D."/>
            <person name="Wilczek-Boney K."/>
            <person name="Hale W."/>
            <person name="Jakkamsetti A."/>
            <person name="Pham P."/>
            <person name="Ruth R."/>
            <person name="San Lucas F."/>
            <person name="Warren J."/>
            <person name="Zhang J."/>
            <person name="Zhao Z."/>
            <person name="Zhou C."/>
            <person name="Zhu D."/>
            <person name="Lee S."/>
            <person name="Bess C."/>
            <person name="Blankenburg K."/>
            <person name="Forbes L."/>
            <person name="Fu Q."/>
            <person name="Gubbala S."/>
            <person name="Hirani K."/>
            <person name="Jayaseelan J.C."/>
            <person name="Lara F."/>
            <person name="Munidasa M."/>
            <person name="Palculict T."/>
            <person name="Patil S."/>
            <person name="Pu L.-L."/>
            <person name="Saada N."/>
            <person name="Tang L."/>
            <person name="Weissenberger G."/>
            <person name="Zhu Y."/>
            <person name="Hemphill L."/>
            <person name="Shang Y."/>
            <person name="Youmans B."/>
            <person name="Ayvaz T."/>
            <person name="Ross M."/>
            <person name="Santibanez J."/>
            <person name="Aqrawi P."/>
            <person name="Gross S."/>
            <person name="Joshi V."/>
            <person name="Fowler G."/>
            <person name="Nazareth L."/>
            <person name="Reid J."/>
            <person name="Worley K."/>
            <person name="Petrosino J."/>
            <person name="Highlander S."/>
            <person name="Gibbs R."/>
        </authorList>
    </citation>
    <scope>NUCLEOTIDE SEQUENCE [LARGE SCALE GENOMIC DNA]</scope>
    <source>
        <strain evidence="1 2">DSM 15606</strain>
    </source>
</reference>
<organism evidence="1 2">
    <name type="scientific">Segatella salivae DSM 15606</name>
    <dbReference type="NCBI Taxonomy" id="888832"/>
    <lineage>
        <taxon>Bacteria</taxon>
        <taxon>Pseudomonadati</taxon>
        <taxon>Bacteroidota</taxon>
        <taxon>Bacteroidia</taxon>
        <taxon>Bacteroidales</taxon>
        <taxon>Prevotellaceae</taxon>
        <taxon>Segatella</taxon>
    </lineage>
</organism>
<dbReference type="Proteomes" id="UP000003874">
    <property type="component" value="Unassembled WGS sequence"/>
</dbReference>
<sequence length="44" mass="5198">MFHGQYKPLCHRSIITPFPFVLCSFIPSIVKCHKSRNVLRHFIV</sequence>
<evidence type="ECO:0000313" key="1">
    <source>
        <dbReference type="EMBL" id="EFV03878.1"/>
    </source>
</evidence>
<evidence type="ECO:0000313" key="2">
    <source>
        <dbReference type="Proteomes" id="UP000003874"/>
    </source>
</evidence>
<proteinExistence type="predicted"/>
<keyword evidence="2" id="KW-1185">Reference proteome</keyword>
<dbReference type="AlphaFoldDB" id="E6MR85"/>
<gene>
    <name evidence="1" type="ORF">HMPREF9420_2003</name>
</gene>